<feature type="region of interest" description="Disordered" evidence="2">
    <location>
        <begin position="998"/>
        <end position="1019"/>
    </location>
</feature>
<keyword evidence="1" id="KW-0067">ATP-binding</keyword>
<feature type="compositionally biased region" description="Low complexity" evidence="2">
    <location>
        <begin position="52"/>
        <end position="63"/>
    </location>
</feature>
<evidence type="ECO:0000259" key="4">
    <source>
        <dbReference type="Pfam" id="PF13087"/>
    </source>
</evidence>
<evidence type="ECO:0000256" key="2">
    <source>
        <dbReference type="SAM" id="MobiDB-lite"/>
    </source>
</evidence>
<evidence type="ECO:0000313" key="5">
    <source>
        <dbReference type="EMBL" id="KAK5164327.1"/>
    </source>
</evidence>
<feature type="compositionally biased region" description="Basic and acidic residues" evidence="2">
    <location>
        <begin position="1620"/>
        <end position="1640"/>
    </location>
</feature>
<dbReference type="InterPro" id="IPR041679">
    <property type="entry name" value="DNA2/NAM7-like_C"/>
</dbReference>
<feature type="compositionally biased region" description="Low complexity" evidence="2">
    <location>
        <begin position="28"/>
        <end position="37"/>
    </location>
</feature>
<comment type="caution">
    <text evidence="5">The sequence shown here is derived from an EMBL/GenBank/DDBJ whole genome shotgun (WGS) entry which is preliminary data.</text>
</comment>
<dbReference type="Pfam" id="PF13086">
    <property type="entry name" value="AAA_11"/>
    <property type="match status" value="1"/>
</dbReference>
<name>A0AAV9NZG4_9PEZI</name>
<dbReference type="EMBL" id="JAVRRT010000020">
    <property type="protein sequence ID" value="KAK5164327.1"/>
    <property type="molecule type" value="Genomic_DNA"/>
</dbReference>
<dbReference type="InterPro" id="IPR045055">
    <property type="entry name" value="DNA2/NAM7-like"/>
</dbReference>
<dbReference type="PANTHER" id="PTHR10887:SF495">
    <property type="entry name" value="HELICASE SENATAXIN ISOFORM X1-RELATED"/>
    <property type="match status" value="1"/>
</dbReference>
<dbReference type="InterPro" id="IPR047187">
    <property type="entry name" value="SF1_C_Upf1"/>
</dbReference>
<accession>A0AAV9NZG4</accession>
<dbReference type="PANTHER" id="PTHR10887">
    <property type="entry name" value="DNA2/NAM7 HELICASE FAMILY"/>
    <property type="match status" value="1"/>
</dbReference>
<feature type="region of interest" description="Disordered" evidence="2">
    <location>
        <begin position="1035"/>
        <end position="1074"/>
    </location>
</feature>
<dbReference type="InterPro" id="IPR027417">
    <property type="entry name" value="P-loop_NTPase"/>
</dbReference>
<evidence type="ECO:0000256" key="1">
    <source>
        <dbReference type="ARBA" id="ARBA00022806"/>
    </source>
</evidence>
<feature type="compositionally biased region" description="Basic and acidic residues" evidence="2">
    <location>
        <begin position="128"/>
        <end position="146"/>
    </location>
</feature>
<feature type="domain" description="DNA2/NAM7 helicase helicase" evidence="3">
    <location>
        <begin position="874"/>
        <end position="1265"/>
    </location>
</feature>
<dbReference type="GO" id="GO:0004386">
    <property type="term" value="F:helicase activity"/>
    <property type="evidence" value="ECO:0007669"/>
    <property type="project" value="InterPro"/>
</dbReference>
<feature type="region of interest" description="Disordered" evidence="2">
    <location>
        <begin position="1"/>
        <end position="177"/>
    </location>
</feature>
<keyword evidence="1" id="KW-0347">Helicase</keyword>
<evidence type="ECO:0000259" key="3">
    <source>
        <dbReference type="Pfam" id="PF13086"/>
    </source>
</evidence>
<sequence>MAPKRAKKKASGSQPPKAGRPSQVVNPAGAAQAAQQAIPEPLGAKELTTTLPAAQQHPAARQQPDPEPRGAKEPSPPTTPQDTSMEESREGDEFQDAPESPLKQSLQQPSQELSGTPATAPETAPKGDTPKTKLQDWLENKVDEAAAKGNGKGKQRAQDSQPAPPGEHAFGHGSLSKAPAMAVEHLVQQGGYLAGVPESVVPTPQGGGVFTVPEHADDWVPDEQGRHQPRQYSAQPGSIPPAGKLFGPVMAQALTTPARSAEGGFQPVQHRPTGAGAPFSNDSDAMDLTGDPAEDAQRRMPNLHKFSILEDDLGVKELIEKHSVPKPEDPEKLASYQTVNADTLPVGAQYTEPTHLYPMFLDCDKGKAFDLTRIFDYRGKDHHPMLNANKKKMHDKRPALISVAGVGSFGNPDPKVKDSPDGLFHFCEFQIRPDTQVPVFVIRLRRPAKEGDTAASWVRLEIPAGCLARNANDVGVKFAHADNKVKVGMPNIPVLTELAKKDVLYRTDLELWSADDKPTTGATGKRIWYGLNTAASADGARVTHELDVIRATPTASLSTFQKAVLVLDTATNLSIYSEVKDTEVMQILPRCFDYVRAISYATTNLGYYWWYVVAGKGVPLDSPKFPFRDPKSGKWLPFPRWMITQFQVRYVKDEAASYTPEHIADFLPIRTSTQPDEKSALYLSRIAMAREMQAQEEGLLKLTERLEGRVVCRINTLADGGYFASLWFEGVTKGKQSDTIMPELKKRCNIFVTSKGGVGVKLLGAVCEDVLDTGAHCTVHCLPSEPSSALLEDGDTMEATVKWPFNPKSANRSMNALLSIAEGHPDRNQGVALANVALGAPVPEGQNTATFSTQGGVDGARHKKIIRICEALGCNESQVDAAWQLLRSKDGLSLIWGPPGTGKTKGAMALVIAMILNDVKILVTAASNMAVKAAAQSFEEAVNKLDDSFKKEFGTIDPIDWCTFTGAQFETDTTSSDAQGVWEDRADNLASDMAAMSVPLSKDGDEPPESSKAKPKKKEKKRDLIWYLTEHGLLPESQAGVDKQGDTNMDSGTPAAGDQPAADEQPAAADKLPATSLNWADEMQEEDEKKLEAEIEKSRQRQLAQVIRTAYNNLQEGHTDESFSAKKLRFISKFTTGPWEENVNAPKEDPANAAKYFGLLEIIQEANDSKKITKAGMDKLMKDFIAVDEYWVKRYFTKCRLVFVTNNSSCHPALALYFQPILVLIDEAGFSMPADAMIPMASHKNSIRHIVLVGDHKQLKAVASSGGHNECFPSVQVSLFEKLIEDEVTPRDSVQYNVQYRQNPNLSEFFRERVYKEFNDHPSVRVDNDTRVSFRALMSRVPVWNNRLRVGIANEGHSGIFRGTASACNLSEAKLCLDLAAQLIGHGAKPEDITICTPYGGQLRLLGALARATKQVPALADVHIATVNEMLGHENKIVILSFVQHNAEDDLALGFIYHRWLITVATSRARDGLIIVGNLRGWMKAILSSGPEDFINRGDVKLFRDLTQEMYDHNDILAQEDIEKAFAGEKVDTNTFYTGLLRKAPALNHKGNIRGGRGRGRGNFSNAGLDDRPFDEAQPGIGNPNKRHKRDDAQPTIPDPGVDLIGAPRGRGRGGGRGGGRGDGRGGRGGGRGDRGDARGGRARGGGRGS</sequence>
<feature type="compositionally biased region" description="Low complexity" evidence="2">
    <location>
        <begin position="98"/>
        <end position="114"/>
    </location>
</feature>
<feature type="region of interest" description="Disordered" evidence="2">
    <location>
        <begin position="1548"/>
        <end position="1650"/>
    </location>
</feature>
<protein>
    <submittedName>
        <fullName evidence="5">Uncharacterized protein</fullName>
    </submittedName>
</protein>
<feature type="compositionally biased region" description="Low complexity" evidence="2">
    <location>
        <begin position="1054"/>
        <end position="1070"/>
    </location>
</feature>
<gene>
    <name evidence="5" type="ORF">LTR77_010022</name>
</gene>
<keyword evidence="6" id="KW-1185">Reference proteome</keyword>
<dbReference type="InterPro" id="IPR041677">
    <property type="entry name" value="DNA2/NAM7_AAA_11"/>
</dbReference>
<keyword evidence="1" id="KW-0547">Nucleotide-binding</keyword>
<proteinExistence type="predicted"/>
<dbReference type="GeneID" id="89931352"/>
<reference evidence="5 6" key="1">
    <citation type="submission" date="2023-08" db="EMBL/GenBank/DDBJ databases">
        <title>Black Yeasts Isolated from many extreme environments.</title>
        <authorList>
            <person name="Coleine C."/>
            <person name="Stajich J.E."/>
            <person name="Selbmann L."/>
        </authorList>
    </citation>
    <scope>NUCLEOTIDE SEQUENCE [LARGE SCALE GENOMIC DNA]</scope>
    <source>
        <strain evidence="5 6">CCFEE 5935</strain>
    </source>
</reference>
<dbReference type="RefSeq" id="XP_064654620.1">
    <property type="nucleotide sequence ID" value="XM_064807247.1"/>
</dbReference>
<organism evidence="5 6">
    <name type="scientific">Saxophila tyrrhenica</name>
    <dbReference type="NCBI Taxonomy" id="1690608"/>
    <lineage>
        <taxon>Eukaryota</taxon>
        <taxon>Fungi</taxon>
        <taxon>Dikarya</taxon>
        <taxon>Ascomycota</taxon>
        <taxon>Pezizomycotina</taxon>
        <taxon>Dothideomycetes</taxon>
        <taxon>Dothideomycetidae</taxon>
        <taxon>Mycosphaerellales</taxon>
        <taxon>Extremaceae</taxon>
        <taxon>Saxophila</taxon>
    </lineage>
</organism>
<dbReference type="Pfam" id="PF13087">
    <property type="entry name" value="AAA_12"/>
    <property type="match status" value="1"/>
</dbReference>
<evidence type="ECO:0000313" key="6">
    <source>
        <dbReference type="Proteomes" id="UP001337655"/>
    </source>
</evidence>
<dbReference type="Proteomes" id="UP001337655">
    <property type="component" value="Unassembled WGS sequence"/>
</dbReference>
<keyword evidence="1" id="KW-0378">Hydrolase</keyword>
<dbReference type="Gene3D" id="3.40.50.300">
    <property type="entry name" value="P-loop containing nucleotide triphosphate hydrolases"/>
    <property type="match status" value="2"/>
</dbReference>
<feature type="compositionally biased region" description="Basic and acidic residues" evidence="2">
    <location>
        <begin position="1002"/>
        <end position="1012"/>
    </location>
</feature>
<feature type="compositionally biased region" description="Basic residues" evidence="2">
    <location>
        <begin position="1"/>
        <end position="10"/>
    </location>
</feature>
<dbReference type="CDD" id="cd18808">
    <property type="entry name" value="SF1_C_Upf1"/>
    <property type="match status" value="1"/>
</dbReference>
<dbReference type="SUPFAM" id="SSF52540">
    <property type="entry name" value="P-loop containing nucleoside triphosphate hydrolases"/>
    <property type="match status" value="1"/>
</dbReference>
<feature type="domain" description="DNA2/NAM7 helicase-like C-terminal" evidence="4">
    <location>
        <begin position="1276"/>
        <end position="1478"/>
    </location>
</feature>